<sequence length="139" mass="15714">MKEKFNMENKHLRENPYSVPEGYFNNLQDTISERVASGKRGSSFWSVARPQLALVTSFAIIFLIAYATINIFSPGKADETLIVTETDPVEGLYIKTSFVDFYDSTADSLYAEEEKEIDPEEIMDYLSTNTGLIYLASID</sequence>
<dbReference type="AlphaFoldDB" id="A0A644W7K7"/>
<keyword evidence="1" id="KW-0812">Transmembrane</keyword>
<organism evidence="2">
    <name type="scientific">bioreactor metagenome</name>
    <dbReference type="NCBI Taxonomy" id="1076179"/>
    <lineage>
        <taxon>unclassified sequences</taxon>
        <taxon>metagenomes</taxon>
        <taxon>ecological metagenomes</taxon>
    </lineage>
</organism>
<protein>
    <submittedName>
        <fullName evidence="2">Uncharacterized protein</fullName>
    </submittedName>
</protein>
<gene>
    <name evidence="2" type="ORF">SDC9_44628</name>
</gene>
<name>A0A644W7K7_9ZZZZ</name>
<feature type="transmembrane region" description="Helical" evidence="1">
    <location>
        <begin position="52"/>
        <end position="72"/>
    </location>
</feature>
<dbReference type="EMBL" id="VSSQ01000608">
    <property type="protein sequence ID" value="MPL98423.1"/>
    <property type="molecule type" value="Genomic_DNA"/>
</dbReference>
<comment type="caution">
    <text evidence="2">The sequence shown here is derived from an EMBL/GenBank/DDBJ whole genome shotgun (WGS) entry which is preliminary data.</text>
</comment>
<evidence type="ECO:0000313" key="2">
    <source>
        <dbReference type="EMBL" id="MPL98423.1"/>
    </source>
</evidence>
<reference evidence="2" key="1">
    <citation type="submission" date="2019-08" db="EMBL/GenBank/DDBJ databases">
        <authorList>
            <person name="Kucharzyk K."/>
            <person name="Murdoch R.W."/>
            <person name="Higgins S."/>
            <person name="Loffler F."/>
        </authorList>
    </citation>
    <scope>NUCLEOTIDE SEQUENCE</scope>
</reference>
<accession>A0A644W7K7</accession>
<evidence type="ECO:0000256" key="1">
    <source>
        <dbReference type="SAM" id="Phobius"/>
    </source>
</evidence>
<keyword evidence="1" id="KW-0472">Membrane</keyword>
<keyword evidence="1" id="KW-1133">Transmembrane helix</keyword>
<proteinExistence type="predicted"/>